<evidence type="ECO:0000313" key="2">
    <source>
        <dbReference type="Proteomes" id="UP001152300"/>
    </source>
</evidence>
<dbReference type="AlphaFoldDB" id="A0A9X0AY74"/>
<protein>
    <submittedName>
        <fullName evidence="1">Uncharacterized protein</fullName>
    </submittedName>
</protein>
<name>A0A9X0AY74_9HELO</name>
<dbReference type="Proteomes" id="UP001152300">
    <property type="component" value="Unassembled WGS sequence"/>
</dbReference>
<keyword evidence="2" id="KW-1185">Reference proteome</keyword>
<dbReference type="EMBL" id="JAPEIS010000001">
    <property type="protein sequence ID" value="KAJ8071111.1"/>
    <property type="molecule type" value="Genomic_DNA"/>
</dbReference>
<comment type="caution">
    <text evidence="1">The sequence shown here is derived from an EMBL/GenBank/DDBJ whole genome shotgun (WGS) entry which is preliminary data.</text>
</comment>
<evidence type="ECO:0000313" key="1">
    <source>
        <dbReference type="EMBL" id="KAJ8071111.1"/>
    </source>
</evidence>
<accession>A0A9X0AY74</accession>
<gene>
    <name evidence="1" type="ORF">OCU04_001452</name>
</gene>
<sequence length="148" mass="16571">MYIDNICFTFPSFKDTHTTTTNTTSPQTQDPIDAQIPPASLLTRYKNRCTSHPSYPSFQPSSSTLSLALAYLPPQSILNIRNNIETPTLNPSLATQQLHDHILIAEVSPMAWLWIGSMGFHSIYSRYGSFDTELSFSLLYAGGASWRH</sequence>
<reference evidence="1" key="1">
    <citation type="submission" date="2022-11" db="EMBL/GenBank/DDBJ databases">
        <title>Genome Resource of Sclerotinia nivalis Strain SnTB1, a Plant Pathogen Isolated from American Ginseng.</title>
        <authorList>
            <person name="Fan S."/>
        </authorList>
    </citation>
    <scope>NUCLEOTIDE SEQUENCE</scope>
    <source>
        <strain evidence="1">SnTB1</strain>
    </source>
</reference>
<organism evidence="1 2">
    <name type="scientific">Sclerotinia nivalis</name>
    <dbReference type="NCBI Taxonomy" id="352851"/>
    <lineage>
        <taxon>Eukaryota</taxon>
        <taxon>Fungi</taxon>
        <taxon>Dikarya</taxon>
        <taxon>Ascomycota</taxon>
        <taxon>Pezizomycotina</taxon>
        <taxon>Leotiomycetes</taxon>
        <taxon>Helotiales</taxon>
        <taxon>Sclerotiniaceae</taxon>
        <taxon>Sclerotinia</taxon>
    </lineage>
</organism>
<proteinExistence type="predicted"/>